<comment type="similarity">
    <text evidence="2 15">Belongs to the FPG family.</text>
</comment>
<dbReference type="CDD" id="cd08966">
    <property type="entry name" value="EcFpg-like_N"/>
    <property type="match status" value="1"/>
</dbReference>
<dbReference type="NCBIfam" id="NF002211">
    <property type="entry name" value="PRK01103.1"/>
    <property type="match status" value="1"/>
</dbReference>
<keyword evidence="10 15" id="KW-0234">DNA repair</keyword>
<dbReference type="InterPro" id="IPR015886">
    <property type="entry name" value="H2TH_FPG"/>
</dbReference>
<gene>
    <name evidence="15" type="primary">mutM</name>
    <name evidence="15" type="synonym">fpg</name>
    <name evidence="18" type="ordered locus">Deipr_1032</name>
</gene>
<feature type="active site" description="Schiff-base intermediate with DNA" evidence="15">
    <location>
        <position position="2"/>
    </location>
</feature>
<evidence type="ECO:0000259" key="17">
    <source>
        <dbReference type="PROSITE" id="PS51068"/>
    </source>
</evidence>
<evidence type="ECO:0000256" key="1">
    <source>
        <dbReference type="ARBA" id="ARBA00001668"/>
    </source>
</evidence>
<feature type="domain" description="FPG-type" evidence="16">
    <location>
        <begin position="235"/>
        <end position="269"/>
    </location>
</feature>
<dbReference type="RefSeq" id="WP_013614797.1">
    <property type="nucleotide sequence ID" value="NC_015161.1"/>
</dbReference>
<dbReference type="InterPro" id="IPR010979">
    <property type="entry name" value="Ribosomal_uS13-like_H2TH"/>
</dbReference>
<evidence type="ECO:0000256" key="8">
    <source>
        <dbReference type="ARBA" id="ARBA00022833"/>
    </source>
</evidence>
<evidence type="ECO:0000256" key="4">
    <source>
        <dbReference type="ARBA" id="ARBA00022723"/>
    </source>
</evidence>
<comment type="catalytic activity">
    <reaction evidence="1 15">
        <text>Hydrolysis of DNA containing ring-opened 7-methylguanine residues, releasing 2,6-diamino-4-hydroxy-5-(N-methyl)formamidopyrimidine.</text>
        <dbReference type="EC" id="3.2.2.23"/>
    </reaction>
</comment>
<dbReference type="HAMAP" id="MF_00103">
    <property type="entry name" value="Fapy_DNA_glycosyl"/>
    <property type="match status" value="1"/>
</dbReference>
<keyword evidence="9 15" id="KW-0238">DNA-binding</keyword>
<dbReference type="eggNOG" id="COG0266">
    <property type="taxonomic scope" value="Bacteria"/>
</dbReference>
<dbReference type="Pfam" id="PF06831">
    <property type="entry name" value="H2TH"/>
    <property type="match status" value="1"/>
</dbReference>
<dbReference type="InterPro" id="IPR000214">
    <property type="entry name" value="Znf_DNA_glyclase/AP_lyase"/>
</dbReference>
<dbReference type="PANTHER" id="PTHR22993:SF9">
    <property type="entry name" value="FORMAMIDOPYRIMIDINE-DNA GLYCOSYLASE"/>
    <property type="match status" value="1"/>
</dbReference>
<protein>
    <recommendedName>
        <fullName evidence="15">Formamidopyrimidine-DNA glycosylase</fullName>
        <shortName evidence="15">Fapy-DNA glycosylase</shortName>
        <ecNumber evidence="15">3.2.2.23</ecNumber>
    </recommendedName>
    <alternativeName>
        <fullName evidence="15">DNA-(apurinic or apyrimidinic site) lyase MutM</fullName>
        <shortName evidence="15">AP lyase MutM</shortName>
        <ecNumber evidence="15">4.2.99.18</ecNumber>
    </alternativeName>
</protein>
<keyword evidence="19" id="KW-1185">Reference proteome</keyword>
<evidence type="ECO:0000256" key="9">
    <source>
        <dbReference type="ARBA" id="ARBA00023125"/>
    </source>
</evidence>
<keyword evidence="4 15" id="KW-0479">Metal-binding</keyword>
<evidence type="ECO:0000256" key="12">
    <source>
        <dbReference type="ARBA" id="ARBA00023268"/>
    </source>
</evidence>
<dbReference type="PANTHER" id="PTHR22993">
    <property type="entry name" value="FORMAMIDOPYRIMIDINE-DNA GLYCOSYLASE"/>
    <property type="match status" value="1"/>
</dbReference>
<keyword evidence="5 15" id="KW-0227">DNA damage</keyword>
<dbReference type="EMBL" id="CP002536">
    <property type="protein sequence ID" value="ADY26188.1"/>
    <property type="molecule type" value="Genomic_DNA"/>
</dbReference>
<dbReference type="PROSITE" id="PS51066">
    <property type="entry name" value="ZF_FPG_2"/>
    <property type="match status" value="1"/>
</dbReference>
<dbReference type="KEGG" id="dpt:Deipr_1032"/>
<accession>F0RN46</accession>
<organism evidence="18 19">
    <name type="scientific">Deinococcus proteolyticus (strain ATCC 35074 / DSM 20540 / JCM 6276 / NBRC 101906 / NCIMB 13154 / VKM Ac-1939 / CCM 2703 / MRP)</name>
    <dbReference type="NCBI Taxonomy" id="693977"/>
    <lineage>
        <taxon>Bacteria</taxon>
        <taxon>Thermotogati</taxon>
        <taxon>Deinococcota</taxon>
        <taxon>Deinococci</taxon>
        <taxon>Deinococcales</taxon>
        <taxon>Deinococcaceae</taxon>
        <taxon>Deinococcus</taxon>
    </lineage>
</organism>
<feature type="active site" description="Proton donor; for beta-elimination activity" evidence="15">
    <location>
        <position position="53"/>
    </location>
</feature>
<comment type="catalytic activity">
    <reaction evidence="14 15">
        <text>2'-deoxyribonucleotide-(2'-deoxyribose 5'-phosphate)-2'-deoxyribonucleotide-DNA = a 3'-end 2'-deoxyribonucleotide-(2,3-dehydro-2,3-deoxyribose 5'-phosphate)-DNA + a 5'-end 5'-phospho-2'-deoxyribonucleoside-DNA + H(+)</text>
        <dbReference type="Rhea" id="RHEA:66592"/>
        <dbReference type="Rhea" id="RHEA-COMP:13180"/>
        <dbReference type="Rhea" id="RHEA-COMP:16897"/>
        <dbReference type="Rhea" id="RHEA-COMP:17067"/>
        <dbReference type="ChEBI" id="CHEBI:15378"/>
        <dbReference type="ChEBI" id="CHEBI:136412"/>
        <dbReference type="ChEBI" id="CHEBI:157695"/>
        <dbReference type="ChEBI" id="CHEBI:167181"/>
        <dbReference type="EC" id="4.2.99.18"/>
    </reaction>
</comment>
<dbReference type="GO" id="GO:0034039">
    <property type="term" value="F:8-oxo-7,8-dihydroguanine DNA N-glycosylase activity"/>
    <property type="evidence" value="ECO:0007669"/>
    <property type="project" value="TreeGrafter"/>
</dbReference>
<comment type="subunit">
    <text evidence="3 15">Monomer.</text>
</comment>
<dbReference type="Pfam" id="PF06827">
    <property type="entry name" value="zf-FPG_IleRS"/>
    <property type="match status" value="1"/>
</dbReference>
<dbReference type="HOGENOM" id="CLU_038423_1_2_0"/>
<evidence type="ECO:0000256" key="13">
    <source>
        <dbReference type="ARBA" id="ARBA00023295"/>
    </source>
</evidence>
<keyword evidence="12 15" id="KW-0511">Multifunctional enzyme</keyword>
<evidence type="ECO:0000313" key="18">
    <source>
        <dbReference type="EMBL" id="ADY26188.1"/>
    </source>
</evidence>
<evidence type="ECO:0000259" key="16">
    <source>
        <dbReference type="PROSITE" id="PS51066"/>
    </source>
</evidence>
<reference evidence="19" key="1">
    <citation type="submission" date="2011-02" db="EMBL/GenBank/DDBJ databases">
        <title>The complete sequence of chromosome of Deinococcus proteolyticus DSM 20540.</title>
        <authorList>
            <consortium name="US DOE Joint Genome Institute (JGI-PGF)"/>
            <person name="Lucas S."/>
            <person name="Copeland A."/>
            <person name="Lapidus A."/>
            <person name="Bruce D."/>
            <person name="Goodwin L."/>
            <person name="Pitluck S."/>
            <person name="Kyrpides N."/>
            <person name="Mavromatis K."/>
            <person name="Pagani I."/>
            <person name="Ivanova N."/>
            <person name="Ovchinnikova G."/>
            <person name="Zeytun A."/>
            <person name="Detter J.C."/>
            <person name="Han C."/>
            <person name="Land M."/>
            <person name="Hauser L."/>
            <person name="Markowitz V."/>
            <person name="Cheng J.-F."/>
            <person name="Hugenholtz P."/>
            <person name="Woyke T."/>
            <person name="Wu D."/>
            <person name="Pukall R."/>
            <person name="Steenblock K."/>
            <person name="Brambilla E."/>
            <person name="Klenk H.-P."/>
            <person name="Eisen J.A."/>
        </authorList>
    </citation>
    <scope>NUCLEOTIDE SEQUENCE [LARGE SCALE GENOMIC DNA]</scope>
    <source>
        <strain evidence="19">ATCC 35074 / DSM 20540 / JCM 6276 / NBRC 101906 / NCIMB 13154 / VKM Ac-1939 / CCM 2703 / MRP</strain>
    </source>
</reference>
<dbReference type="GO" id="GO:0008270">
    <property type="term" value="F:zinc ion binding"/>
    <property type="evidence" value="ECO:0007669"/>
    <property type="project" value="UniProtKB-UniRule"/>
</dbReference>
<dbReference type="OrthoDB" id="9800855at2"/>
<dbReference type="InterPro" id="IPR035937">
    <property type="entry name" value="FPG_N"/>
</dbReference>
<dbReference type="SMART" id="SM01232">
    <property type="entry name" value="H2TH"/>
    <property type="match status" value="1"/>
</dbReference>
<sequence length="271" mass="29645">MPELPEVETTRRKIAPLVTGRTIVDIRHLSPKKYPDTGLAHGRTVLEPQRRGKYLILPLAQGPDAAPDRELIVHLGMTGGFRLEEGPHTRLTLQLDSGELHFNDPRRFGRVRVVQAGDYAALPTLAAMGPEPLEDSFELEAFAQAAAKAGAVKPWLLSQRPVAGVGNIYADEALWRARIHPAQRHLSAEQAARLHAAVREVMREAVELGGSSLGNGVSNYRQHDGDWGGFQLQHAAYGRGGQPCPRCGTTIEKTVLGQRGTHFCPQCQVLE</sequence>
<feature type="domain" description="Formamidopyrimidine-DNA glycosylase catalytic" evidence="17">
    <location>
        <begin position="2"/>
        <end position="109"/>
    </location>
</feature>
<dbReference type="EC" id="4.2.99.18" evidence="15"/>
<keyword evidence="11 15" id="KW-0456">Lyase</keyword>
<dbReference type="InterPro" id="IPR012319">
    <property type="entry name" value="FPG_cat"/>
</dbReference>
<dbReference type="SUPFAM" id="SSF46946">
    <property type="entry name" value="S13-like H2TH domain"/>
    <property type="match status" value="1"/>
</dbReference>
<dbReference type="NCBIfam" id="NF011386">
    <property type="entry name" value="PRK14811.1"/>
    <property type="match status" value="1"/>
</dbReference>
<evidence type="ECO:0000256" key="15">
    <source>
        <dbReference type="HAMAP-Rule" id="MF_00103"/>
    </source>
</evidence>
<dbReference type="Gene3D" id="3.20.190.10">
    <property type="entry name" value="MutM-like, N-terminal"/>
    <property type="match status" value="1"/>
</dbReference>
<dbReference type="FunFam" id="1.10.8.50:FF:000003">
    <property type="entry name" value="Formamidopyrimidine-DNA glycosylase"/>
    <property type="match status" value="1"/>
</dbReference>
<dbReference type="Gene3D" id="1.10.8.50">
    <property type="match status" value="1"/>
</dbReference>
<dbReference type="EC" id="3.2.2.23" evidence="15"/>
<feature type="binding site" evidence="15">
    <location>
        <position position="88"/>
    </location>
    <ligand>
        <name>DNA</name>
        <dbReference type="ChEBI" id="CHEBI:16991"/>
    </ligand>
</feature>
<proteinExistence type="inferred from homology"/>
<dbReference type="AlphaFoldDB" id="F0RN46"/>
<dbReference type="GO" id="GO:0003684">
    <property type="term" value="F:damaged DNA binding"/>
    <property type="evidence" value="ECO:0007669"/>
    <property type="project" value="InterPro"/>
</dbReference>
<dbReference type="SUPFAM" id="SSF81624">
    <property type="entry name" value="N-terminal domain of MutM-like DNA repair proteins"/>
    <property type="match status" value="1"/>
</dbReference>
<dbReference type="STRING" id="693977.Deipr_1032"/>
<dbReference type="InterPro" id="IPR015887">
    <property type="entry name" value="DNA_glyclase_Znf_dom_DNA_BS"/>
</dbReference>
<evidence type="ECO:0000256" key="5">
    <source>
        <dbReference type="ARBA" id="ARBA00022763"/>
    </source>
</evidence>
<dbReference type="InterPro" id="IPR020629">
    <property type="entry name" value="FPG_Glyclase"/>
</dbReference>
<reference evidence="18 19" key="2">
    <citation type="journal article" date="2012" name="Stand. Genomic Sci.">
        <title>Complete genome sequence of the orange-red pigmented, radioresistant Deinococcus proteolyticus type strain (MRP(T)).</title>
        <authorList>
            <person name="Copeland A."/>
            <person name="Zeytun A."/>
            <person name="Yassawong M."/>
            <person name="Nolan M."/>
            <person name="Lucas S."/>
            <person name="Hammon N."/>
            <person name="Deshpande S."/>
            <person name="Cheng J.F."/>
            <person name="Han C."/>
            <person name="Tapia R."/>
            <person name="Goodwin L.A."/>
            <person name="Pitluck S."/>
            <person name="Mavromatis K."/>
            <person name="Liolios K."/>
            <person name="Pagani I."/>
            <person name="Ivanova N."/>
            <person name="Mikhailova N."/>
            <person name="Pati A."/>
            <person name="Chen A."/>
            <person name="Palaniappan K."/>
            <person name="Land M."/>
            <person name="Hauser L."/>
            <person name="Jeffries C.D."/>
            <person name="Brambilla E.M."/>
            <person name="Rohde M."/>
            <person name="Sikorski J."/>
            <person name="Pukall R."/>
            <person name="Goker M."/>
            <person name="Detter J.C."/>
            <person name="Woyke T."/>
            <person name="Bristow J."/>
            <person name="Eisen J.A."/>
            <person name="Markowitz V."/>
            <person name="Hugenholtz P."/>
            <person name="Kyrpides N.C."/>
            <person name="Klenk H.P."/>
            <person name="Lapidus A."/>
        </authorList>
    </citation>
    <scope>NUCLEOTIDE SEQUENCE [LARGE SCALE GENOMIC DNA]</scope>
    <source>
        <strain evidence="19">ATCC 35074 / DSM 20540 / JCM 6276 / NBRC 101906 / NCIMB 13154 / VKM Ac-1939 / CCM 2703 / MRP</strain>
    </source>
</reference>
<evidence type="ECO:0000256" key="6">
    <source>
        <dbReference type="ARBA" id="ARBA00022771"/>
    </source>
</evidence>
<dbReference type="SUPFAM" id="SSF57716">
    <property type="entry name" value="Glucocorticoid receptor-like (DNA-binding domain)"/>
    <property type="match status" value="1"/>
</dbReference>
<evidence type="ECO:0000256" key="14">
    <source>
        <dbReference type="ARBA" id="ARBA00044632"/>
    </source>
</evidence>
<dbReference type="GO" id="GO:0006284">
    <property type="term" value="P:base-excision repair"/>
    <property type="evidence" value="ECO:0007669"/>
    <property type="project" value="InterPro"/>
</dbReference>
<evidence type="ECO:0000256" key="2">
    <source>
        <dbReference type="ARBA" id="ARBA00009409"/>
    </source>
</evidence>
<feature type="active site" description="Proton donor; for delta-elimination activity" evidence="15">
    <location>
        <position position="259"/>
    </location>
</feature>
<evidence type="ECO:0000256" key="7">
    <source>
        <dbReference type="ARBA" id="ARBA00022801"/>
    </source>
</evidence>
<dbReference type="NCBIfam" id="TIGR00577">
    <property type="entry name" value="fpg"/>
    <property type="match status" value="1"/>
</dbReference>
<keyword evidence="13 15" id="KW-0326">Glycosidase</keyword>
<evidence type="ECO:0000256" key="3">
    <source>
        <dbReference type="ARBA" id="ARBA00011245"/>
    </source>
</evidence>
<dbReference type="Pfam" id="PF01149">
    <property type="entry name" value="Fapy_DNA_glyco"/>
    <property type="match status" value="1"/>
</dbReference>
<dbReference type="InterPro" id="IPR010663">
    <property type="entry name" value="Znf_FPG/IleRS"/>
</dbReference>
<dbReference type="SMART" id="SM00898">
    <property type="entry name" value="Fapy_DNA_glyco"/>
    <property type="match status" value="1"/>
</dbReference>
<dbReference type="PROSITE" id="PS01242">
    <property type="entry name" value="ZF_FPG_1"/>
    <property type="match status" value="1"/>
</dbReference>
<dbReference type="PROSITE" id="PS51068">
    <property type="entry name" value="FPG_CAT"/>
    <property type="match status" value="1"/>
</dbReference>
<keyword evidence="8 15" id="KW-0862">Zinc</keyword>
<keyword evidence="7 15" id="KW-0378">Hydrolase</keyword>
<comment type="function">
    <text evidence="15">Involved in base excision repair of DNA damaged by oxidation or by mutagenic agents. Acts as DNA glycosylase that recognizes and removes damaged bases. Has a preference for oxidized purines, such as 7,8-dihydro-8-oxoguanine (8-oxoG). Has AP (apurinic/apyrimidinic) lyase activity and introduces nicks in the DNA strand. Cleaves the DNA backbone by beta-delta elimination to generate a single-strand break at the site of the removed base with both 3'- and 5'-phosphates.</text>
</comment>
<evidence type="ECO:0000256" key="10">
    <source>
        <dbReference type="ARBA" id="ARBA00023204"/>
    </source>
</evidence>
<feature type="binding site" evidence="15">
    <location>
        <position position="148"/>
    </location>
    <ligand>
        <name>DNA</name>
        <dbReference type="ChEBI" id="CHEBI:16991"/>
    </ligand>
</feature>
<dbReference type="Proteomes" id="UP000007718">
    <property type="component" value="Chromosome"/>
</dbReference>
<comment type="cofactor">
    <cofactor evidence="15">
        <name>Zn(2+)</name>
        <dbReference type="ChEBI" id="CHEBI:29105"/>
    </cofactor>
    <text evidence="15">Binds 1 zinc ion per subunit.</text>
</comment>
<dbReference type="GO" id="GO:0140078">
    <property type="term" value="F:class I DNA-(apurinic or apyrimidinic site) endonuclease activity"/>
    <property type="evidence" value="ECO:0007669"/>
    <property type="project" value="UniProtKB-EC"/>
</dbReference>
<evidence type="ECO:0000313" key="19">
    <source>
        <dbReference type="Proteomes" id="UP000007718"/>
    </source>
</evidence>
<name>F0RN46_DEIPM</name>
<evidence type="ECO:0000256" key="11">
    <source>
        <dbReference type="ARBA" id="ARBA00023239"/>
    </source>
</evidence>
<keyword evidence="6 15" id="KW-0863">Zinc-finger</keyword>
<feature type="binding site" evidence="15">
    <location>
        <position position="106"/>
    </location>
    <ligand>
        <name>DNA</name>
        <dbReference type="ChEBI" id="CHEBI:16991"/>
    </ligand>
</feature>
<feature type="active site" description="Proton donor" evidence="15">
    <location>
        <position position="3"/>
    </location>
</feature>